<sequence>MTFAKDSMGVEEAREVFPVVLPSLENLCVKDTRLSNKGLRPLSASIKEGKASSLLSLKLENVDLNHIGLNTLSTAISERPLKIETLSLCENVCLGNAGYLSLHAARLLGGGECPSVLRTLSLRLGVKSFPDRPSVPEVLEAFLSEILKAQSGPKFEILDLDSGCDGKTLMLLGDAIRRGNFGCVRKLSLVGLASSARSESNTGIVTGSFMNLTSALCVKALCRLSELTLRGVQRSDIEILGLVGEAIQLGHLPELRVFEVTEKRGGGIVEEGEGGGLKVKRRA</sequence>
<dbReference type="InterPro" id="IPR032675">
    <property type="entry name" value="LRR_dom_sf"/>
</dbReference>
<dbReference type="Gene3D" id="3.80.10.10">
    <property type="entry name" value="Ribonuclease Inhibitor"/>
    <property type="match status" value="1"/>
</dbReference>
<dbReference type="AlphaFoldDB" id="A0A0G4IBV8"/>
<name>A0A0G4IBV8_9ALVE</name>
<accession>A0A0G4IBV8</accession>
<protein>
    <submittedName>
        <fullName evidence="1">Uncharacterized protein</fullName>
    </submittedName>
</protein>
<dbReference type="VEuPathDB" id="CryptoDB:Cvel_12954"/>
<organism evidence="1">
    <name type="scientific">Chromera velia CCMP2878</name>
    <dbReference type="NCBI Taxonomy" id="1169474"/>
    <lineage>
        <taxon>Eukaryota</taxon>
        <taxon>Sar</taxon>
        <taxon>Alveolata</taxon>
        <taxon>Colpodellida</taxon>
        <taxon>Chromeraceae</taxon>
        <taxon>Chromera</taxon>
    </lineage>
</organism>
<proteinExistence type="predicted"/>
<dbReference type="EMBL" id="CDMZ01005806">
    <property type="protein sequence ID" value="CEM54661.1"/>
    <property type="molecule type" value="Genomic_DNA"/>
</dbReference>
<evidence type="ECO:0000313" key="1">
    <source>
        <dbReference type="EMBL" id="CEM54661.1"/>
    </source>
</evidence>
<dbReference type="PhylomeDB" id="A0A0G4IBV8"/>
<dbReference type="SUPFAM" id="SSF52047">
    <property type="entry name" value="RNI-like"/>
    <property type="match status" value="1"/>
</dbReference>
<gene>
    <name evidence="1" type="ORF">Cvel_12954</name>
</gene>
<reference evidence="1" key="1">
    <citation type="submission" date="2014-11" db="EMBL/GenBank/DDBJ databases">
        <authorList>
            <person name="Otto D Thomas"/>
            <person name="Naeem Raeece"/>
        </authorList>
    </citation>
    <scope>NUCLEOTIDE SEQUENCE</scope>
</reference>